<evidence type="ECO:0000256" key="6">
    <source>
        <dbReference type="HAMAP-Rule" id="MF_00265"/>
    </source>
</evidence>
<evidence type="ECO:0000313" key="9">
    <source>
        <dbReference type="Proteomes" id="UP000824496"/>
    </source>
</evidence>
<comment type="cofactor">
    <cofactor evidence="6">
        <name>Mg(2+)</name>
        <dbReference type="ChEBI" id="CHEBI:18420"/>
    </cofactor>
</comment>
<dbReference type="RefSeq" id="WP_223910001.1">
    <property type="nucleotide sequence ID" value="NZ_AP025017.1"/>
</dbReference>
<feature type="binding site" evidence="6">
    <location>
        <position position="96"/>
    </location>
    <ligand>
        <name>Mg(2+)</name>
        <dbReference type="ChEBI" id="CHEBI:18420"/>
    </ligand>
</feature>
<dbReference type="HAMAP" id="MF_00265">
    <property type="entry name" value="VapC_Nob1"/>
    <property type="match status" value="1"/>
</dbReference>
<dbReference type="InterPro" id="IPR022907">
    <property type="entry name" value="VapC_family"/>
</dbReference>
<dbReference type="Pfam" id="PF01850">
    <property type="entry name" value="PIN"/>
    <property type="match status" value="1"/>
</dbReference>
<keyword evidence="2 6" id="KW-0540">Nuclease</keyword>
<dbReference type="SUPFAM" id="SSF88723">
    <property type="entry name" value="PIN domain-like"/>
    <property type="match status" value="1"/>
</dbReference>
<keyword evidence="6" id="KW-0800">Toxin</keyword>
<sequence length="132" mass="13967">MIVIDASALVAVLLPHGPITTATRDRLRLDPHWIAPDHLTVEVLSAIRGHRLGGRITEAAALDALLALGTMDIDQRPAAPLVSRIWELKDNLSSYDAAYVALAEAEGCTLVTADARIAAAPGTRCPIEVISA</sequence>
<keyword evidence="9" id="KW-1185">Reference proteome</keyword>
<gene>
    <name evidence="6" type="primary">vapC</name>
    <name evidence="8" type="ORF">MANAM107_02080</name>
</gene>
<evidence type="ECO:0000256" key="3">
    <source>
        <dbReference type="ARBA" id="ARBA00022723"/>
    </source>
</evidence>
<dbReference type="InterPro" id="IPR044153">
    <property type="entry name" value="PIN_Pae0151-like"/>
</dbReference>
<keyword evidence="5 6" id="KW-0460">Magnesium</keyword>
<dbReference type="InterPro" id="IPR002716">
    <property type="entry name" value="PIN_dom"/>
</dbReference>
<dbReference type="Proteomes" id="UP000824496">
    <property type="component" value="Chromosome"/>
</dbReference>
<evidence type="ECO:0000256" key="1">
    <source>
        <dbReference type="ARBA" id="ARBA00022649"/>
    </source>
</evidence>
<proteinExistence type="inferred from homology"/>
<dbReference type="Gene3D" id="3.40.50.1010">
    <property type="entry name" value="5'-nuclease"/>
    <property type="match status" value="1"/>
</dbReference>
<dbReference type="PANTHER" id="PTHR35901">
    <property type="entry name" value="RIBONUCLEASE VAPC3"/>
    <property type="match status" value="1"/>
</dbReference>
<name>A0ABN6K1A3_9ACTO</name>
<reference evidence="8 9" key="1">
    <citation type="submission" date="2021-08" db="EMBL/GenBank/DDBJ databases">
        <title>Whole genome sequence of novel Actinomyces species strain MAS-1.</title>
        <authorList>
            <person name="Saito M."/>
            <person name="Kuwahara N."/>
            <person name="Takizawa T."/>
            <person name="Gotouda H."/>
            <person name="Ochiai T."/>
        </authorList>
    </citation>
    <scope>NUCLEOTIDE SEQUENCE [LARGE SCALE GENOMIC DNA]</scope>
    <source>
        <strain evidence="8 9">MAS-1</strain>
    </source>
</reference>
<dbReference type="EMBL" id="AP025017">
    <property type="protein sequence ID" value="BDA63374.1"/>
    <property type="molecule type" value="Genomic_DNA"/>
</dbReference>
<evidence type="ECO:0000313" key="8">
    <source>
        <dbReference type="EMBL" id="BDA63374.1"/>
    </source>
</evidence>
<keyword evidence="4 6" id="KW-0378">Hydrolase</keyword>
<evidence type="ECO:0000259" key="7">
    <source>
        <dbReference type="Pfam" id="PF01850"/>
    </source>
</evidence>
<dbReference type="InterPro" id="IPR029060">
    <property type="entry name" value="PIN-like_dom_sf"/>
</dbReference>
<comment type="function">
    <text evidence="6">Toxic component of a toxin-antitoxin (TA) system. An RNase.</text>
</comment>
<keyword evidence="3 6" id="KW-0479">Metal-binding</keyword>
<feature type="binding site" evidence="6">
    <location>
        <position position="5"/>
    </location>
    <ligand>
        <name>Mg(2+)</name>
        <dbReference type="ChEBI" id="CHEBI:18420"/>
    </ligand>
</feature>
<comment type="similarity">
    <text evidence="6">Belongs to the PINc/VapC protein family.</text>
</comment>
<accession>A0ABN6K1A3</accession>
<keyword evidence="1 6" id="KW-1277">Toxin-antitoxin system</keyword>
<feature type="domain" description="PIN" evidence="7">
    <location>
        <begin position="2"/>
        <end position="120"/>
    </location>
</feature>
<dbReference type="InterPro" id="IPR051619">
    <property type="entry name" value="TypeII_TA_RNase_PINc/VapC"/>
</dbReference>
<protein>
    <recommendedName>
        <fullName evidence="6">Ribonuclease VapC</fullName>
        <shortName evidence="6">RNase VapC</shortName>
        <ecNumber evidence="6">3.1.-.-</ecNumber>
    </recommendedName>
    <alternativeName>
        <fullName evidence="6">Toxin VapC</fullName>
    </alternativeName>
</protein>
<dbReference type="PANTHER" id="PTHR35901:SF1">
    <property type="entry name" value="EXONUCLEASE VAPC9"/>
    <property type="match status" value="1"/>
</dbReference>
<evidence type="ECO:0000256" key="5">
    <source>
        <dbReference type="ARBA" id="ARBA00022842"/>
    </source>
</evidence>
<organism evidence="8 9">
    <name type="scientific">Actinomyces capricornis</name>
    <dbReference type="NCBI Taxonomy" id="2755559"/>
    <lineage>
        <taxon>Bacteria</taxon>
        <taxon>Bacillati</taxon>
        <taxon>Actinomycetota</taxon>
        <taxon>Actinomycetes</taxon>
        <taxon>Actinomycetales</taxon>
        <taxon>Actinomycetaceae</taxon>
        <taxon>Actinomyces</taxon>
    </lineage>
</organism>
<evidence type="ECO:0000256" key="2">
    <source>
        <dbReference type="ARBA" id="ARBA00022722"/>
    </source>
</evidence>
<dbReference type="EC" id="3.1.-.-" evidence="6"/>
<dbReference type="CDD" id="cd09873">
    <property type="entry name" value="PIN_Pae0151-like"/>
    <property type="match status" value="1"/>
</dbReference>
<evidence type="ECO:0000256" key="4">
    <source>
        <dbReference type="ARBA" id="ARBA00022801"/>
    </source>
</evidence>